<comment type="cofactor">
    <cofactor evidence="1">
        <name>a divalent metal cation</name>
        <dbReference type="ChEBI" id="CHEBI:60240"/>
    </cofactor>
</comment>
<evidence type="ECO:0000256" key="3">
    <source>
        <dbReference type="SAM" id="MobiDB-lite"/>
    </source>
</evidence>
<dbReference type="AlphaFoldDB" id="A0AA89AGR9"/>
<feature type="region of interest" description="Disordered" evidence="3">
    <location>
        <begin position="305"/>
        <end position="362"/>
    </location>
</feature>
<feature type="compositionally biased region" description="Acidic residues" evidence="3">
    <location>
        <begin position="352"/>
        <end position="362"/>
    </location>
</feature>
<gene>
    <name evidence="5" type="ORF">RJ639_020816</name>
</gene>
<comment type="caution">
    <text evidence="5">The sequence shown here is derived from an EMBL/GenBank/DDBJ whole genome shotgun (WGS) entry which is preliminary data.</text>
</comment>
<dbReference type="Proteomes" id="UP001188597">
    <property type="component" value="Unassembled WGS sequence"/>
</dbReference>
<feature type="domain" description="DDE Tnp4" evidence="4">
    <location>
        <begin position="151"/>
        <end position="235"/>
    </location>
</feature>
<keyword evidence="6" id="KW-1185">Reference proteome</keyword>
<dbReference type="Pfam" id="PF13359">
    <property type="entry name" value="DDE_Tnp_4"/>
    <property type="match status" value="1"/>
</dbReference>
<keyword evidence="2" id="KW-0479">Metal-binding</keyword>
<sequence length="362" mass="39522">MVVGGVRAVAERRPLEVVAEVVGVGEEVEERSKLSVPVKFANVIGIVPLRLRQPIAKLLGMFPDKRLWDRSRYLREAMSPNEGGIVPVKLFADIIKSVKPGKEVAMSSGMLPEIKPDSILRQSELFSGVEELKELLNGPCFQLSDGNAIPQYVLGGSCLPLLPWLLMPFGGSGENRTTVTSSAAAYNSVHGSGMELVGKAFGRVRAEWQLLSRPWKEECIELFPVVVVTCCLLHNFLIKCSEALPDVNLGHSSNHDLPLFEGEEDDSAHGNTGIRNALALYLSRSFHPFGQLNIPDVGWAEASRTNEAKKRGEGQGAPGGWLEGTITGERDRLANFEEEPGTSPTLSRFREPDEEELLDAAV</sequence>
<dbReference type="EMBL" id="JAVXUP010002817">
    <property type="protein sequence ID" value="KAK3001276.1"/>
    <property type="molecule type" value="Genomic_DNA"/>
</dbReference>
<accession>A0AA89AGR9</accession>
<proteinExistence type="predicted"/>
<evidence type="ECO:0000256" key="2">
    <source>
        <dbReference type="ARBA" id="ARBA00022723"/>
    </source>
</evidence>
<protein>
    <recommendedName>
        <fullName evidence="4">DDE Tnp4 domain-containing protein</fullName>
    </recommendedName>
</protein>
<reference evidence="5" key="1">
    <citation type="submission" date="2022-12" db="EMBL/GenBank/DDBJ databases">
        <title>Draft genome assemblies for two species of Escallonia (Escalloniales).</title>
        <authorList>
            <person name="Chanderbali A."/>
            <person name="Dervinis C."/>
            <person name="Anghel I."/>
            <person name="Soltis D."/>
            <person name="Soltis P."/>
            <person name="Zapata F."/>
        </authorList>
    </citation>
    <scope>NUCLEOTIDE SEQUENCE</scope>
    <source>
        <strain evidence="5">UCBG64.0493</strain>
        <tissue evidence="5">Leaf</tissue>
    </source>
</reference>
<organism evidence="5 6">
    <name type="scientific">Escallonia herrerae</name>
    <dbReference type="NCBI Taxonomy" id="1293975"/>
    <lineage>
        <taxon>Eukaryota</taxon>
        <taxon>Viridiplantae</taxon>
        <taxon>Streptophyta</taxon>
        <taxon>Embryophyta</taxon>
        <taxon>Tracheophyta</taxon>
        <taxon>Spermatophyta</taxon>
        <taxon>Magnoliopsida</taxon>
        <taxon>eudicotyledons</taxon>
        <taxon>Gunneridae</taxon>
        <taxon>Pentapetalae</taxon>
        <taxon>asterids</taxon>
        <taxon>campanulids</taxon>
        <taxon>Escalloniales</taxon>
        <taxon>Escalloniaceae</taxon>
        <taxon>Escallonia</taxon>
    </lineage>
</organism>
<evidence type="ECO:0000259" key="4">
    <source>
        <dbReference type="Pfam" id="PF13359"/>
    </source>
</evidence>
<evidence type="ECO:0000313" key="6">
    <source>
        <dbReference type="Proteomes" id="UP001188597"/>
    </source>
</evidence>
<name>A0AA89AGR9_9ASTE</name>
<dbReference type="InterPro" id="IPR027806">
    <property type="entry name" value="HARBI1_dom"/>
</dbReference>
<dbReference type="GO" id="GO:0046872">
    <property type="term" value="F:metal ion binding"/>
    <property type="evidence" value="ECO:0007669"/>
    <property type="project" value="UniProtKB-KW"/>
</dbReference>
<evidence type="ECO:0000256" key="1">
    <source>
        <dbReference type="ARBA" id="ARBA00001968"/>
    </source>
</evidence>
<evidence type="ECO:0000313" key="5">
    <source>
        <dbReference type="EMBL" id="KAK3001276.1"/>
    </source>
</evidence>